<dbReference type="KEGG" id="kme:H0A61_02173"/>
<dbReference type="AlphaFoldDB" id="A0A8A0RPF7"/>
<accession>A0A8A0RPF7</accession>
<proteinExistence type="predicted"/>
<dbReference type="EMBL" id="CP059066">
    <property type="protein sequence ID" value="QSQ09792.1"/>
    <property type="molecule type" value="Genomic_DNA"/>
</dbReference>
<gene>
    <name evidence="1" type="ORF">H0A61_02173</name>
</gene>
<dbReference type="Proteomes" id="UP000662904">
    <property type="component" value="Chromosome"/>
</dbReference>
<sequence>MPVSKRARLNEVEWEEVELAKNFPVDWVVEEEKRALEMYDGRCPNSFHIEPYIFDNDEICRGMLQDIIAAGSRNG</sequence>
<keyword evidence="2" id="KW-1185">Reference proteome</keyword>
<name>A0A8A0RPF7_9FIRM</name>
<evidence type="ECO:0000313" key="1">
    <source>
        <dbReference type="EMBL" id="QSQ09792.1"/>
    </source>
</evidence>
<reference evidence="1" key="1">
    <citation type="submission" date="2020-07" db="EMBL/GenBank/DDBJ databases">
        <title>Koleobacter methoxysyntrophicus gen. nov., sp. nov., a novel anaerobic bacterium isolated from deep subsurface oil field and proposal of Koleobacterales ord. nov. in the phylum Firmicutes.</title>
        <authorList>
            <person name="Sakamoto S."/>
            <person name="Tamaki H."/>
        </authorList>
    </citation>
    <scope>NUCLEOTIDE SEQUENCE</scope>
    <source>
        <strain evidence="1">NRmbB1</strain>
    </source>
</reference>
<dbReference type="RefSeq" id="WP_206707129.1">
    <property type="nucleotide sequence ID" value="NZ_CP059066.1"/>
</dbReference>
<evidence type="ECO:0000313" key="2">
    <source>
        <dbReference type="Proteomes" id="UP000662904"/>
    </source>
</evidence>
<protein>
    <submittedName>
        <fullName evidence="1">Uncharacterized protein</fullName>
    </submittedName>
</protein>
<organism evidence="1 2">
    <name type="scientific">Koleobacter methoxysyntrophicus</name>
    <dbReference type="NCBI Taxonomy" id="2751313"/>
    <lineage>
        <taxon>Bacteria</taxon>
        <taxon>Bacillati</taxon>
        <taxon>Bacillota</taxon>
        <taxon>Clostridia</taxon>
        <taxon>Koleobacterales</taxon>
        <taxon>Koleobacteraceae</taxon>
        <taxon>Koleobacter</taxon>
    </lineage>
</organism>